<feature type="region of interest" description="Disordered" evidence="1">
    <location>
        <begin position="117"/>
        <end position="154"/>
    </location>
</feature>
<protein>
    <submittedName>
        <fullName evidence="2">Uncharacterized protein</fullName>
    </submittedName>
</protein>
<dbReference type="EMBL" id="MU005582">
    <property type="protein sequence ID" value="KAF2684181.1"/>
    <property type="molecule type" value="Genomic_DNA"/>
</dbReference>
<feature type="compositionally biased region" description="Basic and acidic residues" evidence="1">
    <location>
        <begin position="39"/>
        <end position="52"/>
    </location>
</feature>
<proteinExistence type="predicted"/>
<evidence type="ECO:0000313" key="3">
    <source>
        <dbReference type="Proteomes" id="UP000799291"/>
    </source>
</evidence>
<keyword evidence="3" id="KW-1185">Reference proteome</keyword>
<dbReference type="Proteomes" id="UP000799291">
    <property type="component" value="Unassembled WGS sequence"/>
</dbReference>
<dbReference type="AlphaFoldDB" id="A0A6G1J1V1"/>
<accession>A0A6G1J1V1</accession>
<reference evidence="2" key="1">
    <citation type="journal article" date="2020" name="Stud. Mycol.">
        <title>101 Dothideomycetes genomes: a test case for predicting lifestyles and emergence of pathogens.</title>
        <authorList>
            <person name="Haridas S."/>
            <person name="Albert R."/>
            <person name="Binder M."/>
            <person name="Bloem J."/>
            <person name="Labutti K."/>
            <person name="Salamov A."/>
            <person name="Andreopoulos B."/>
            <person name="Baker S."/>
            <person name="Barry K."/>
            <person name="Bills G."/>
            <person name="Bluhm B."/>
            <person name="Cannon C."/>
            <person name="Castanera R."/>
            <person name="Culley D."/>
            <person name="Daum C."/>
            <person name="Ezra D."/>
            <person name="Gonzalez J."/>
            <person name="Henrissat B."/>
            <person name="Kuo A."/>
            <person name="Liang C."/>
            <person name="Lipzen A."/>
            <person name="Lutzoni F."/>
            <person name="Magnuson J."/>
            <person name="Mondo S."/>
            <person name="Nolan M."/>
            <person name="Ohm R."/>
            <person name="Pangilinan J."/>
            <person name="Park H.-J."/>
            <person name="Ramirez L."/>
            <person name="Alfaro M."/>
            <person name="Sun H."/>
            <person name="Tritt A."/>
            <person name="Yoshinaga Y."/>
            <person name="Zwiers L.-H."/>
            <person name="Turgeon B."/>
            <person name="Goodwin S."/>
            <person name="Spatafora J."/>
            <person name="Crous P."/>
            <person name="Grigoriev I."/>
        </authorList>
    </citation>
    <scope>NUCLEOTIDE SEQUENCE</scope>
    <source>
        <strain evidence="2">CBS 122367</strain>
    </source>
</reference>
<name>A0A6G1J1V1_9PLEO</name>
<sequence length="221" mass="23708">MAGSLVAVNDISTDGRGMCRTAVQIRRDVHDAPSSIDETTARGRDQGERGREMTLPPDPGGCRSRGLAECAAGACSVQRRHGHGMGRRRRRRREWGYFAERAVDSDTLVAAHRTSTRIRHHQGSPLLRIAQSAPAPSTSYGPRAPHDAPDSHNSISLSTALAASSKPDSSPALSVRNKPITLLPLGTPVQSTIRCAVGVYTPQEPAASPLVDSPTLQRQRI</sequence>
<organism evidence="2 3">
    <name type="scientific">Lentithecium fluviatile CBS 122367</name>
    <dbReference type="NCBI Taxonomy" id="1168545"/>
    <lineage>
        <taxon>Eukaryota</taxon>
        <taxon>Fungi</taxon>
        <taxon>Dikarya</taxon>
        <taxon>Ascomycota</taxon>
        <taxon>Pezizomycotina</taxon>
        <taxon>Dothideomycetes</taxon>
        <taxon>Pleosporomycetidae</taxon>
        <taxon>Pleosporales</taxon>
        <taxon>Massarineae</taxon>
        <taxon>Lentitheciaceae</taxon>
        <taxon>Lentithecium</taxon>
    </lineage>
</organism>
<evidence type="ECO:0000256" key="1">
    <source>
        <dbReference type="SAM" id="MobiDB-lite"/>
    </source>
</evidence>
<gene>
    <name evidence="2" type="ORF">K458DRAFT_404467</name>
</gene>
<feature type="region of interest" description="Disordered" evidence="1">
    <location>
        <begin position="31"/>
        <end position="61"/>
    </location>
</feature>
<evidence type="ECO:0000313" key="2">
    <source>
        <dbReference type="EMBL" id="KAF2684181.1"/>
    </source>
</evidence>